<feature type="transmembrane region" description="Helical" evidence="6">
    <location>
        <begin position="6"/>
        <end position="25"/>
    </location>
</feature>
<dbReference type="EMBL" id="BTRK01000005">
    <property type="protein sequence ID" value="GMR56012.1"/>
    <property type="molecule type" value="Genomic_DNA"/>
</dbReference>
<keyword evidence="3 6" id="KW-0812">Transmembrane</keyword>
<reference evidence="8" key="1">
    <citation type="submission" date="2022-10" db="EMBL/GenBank/DDBJ databases">
        <title>Genome assembly of Pristionchus species.</title>
        <authorList>
            <person name="Yoshida K."/>
            <person name="Sommer R.J."/>
        </authorList>
    </citation>
    <scope>NUCLEOTIDE SEQUENCE [LARGE SCALE GENOMIC DNA]</scope>
    <source>
        <strain evidence="8">RS5460</strain>
    </source>
</reference>
<dbReference type="GO" id="GO:0016020">
    <property type="term" value="C:membrane"/>
    <property type="evidence" value="ECO:0007669"/>
    <property type="project" value="UniProtKB-SubCell"/>
</dbReference>
<evidence type="ECO:0000313" key="7">
    <source>
        <dbReference type="EMBL" id="GMR56012.1"/>
    </source>
</evidence>
<feature type="transmembrane region" description="Helical" evidence="6">
    <location>
        <begin position="180"/>
        <end position="199"/>
    </location>
</feature>
<accession>A0AAN5D4M9</accession>
<evidence type="ECO:0000256" key="3">
    <source>
        <dbReference type="ARBA" id="ARBA00022692"/>
    </source>
</evidence>
<sequence length="287" mass="32516">MFDELNHAFMVLGICFNTLVLLAIARNTPRSLRDYSLIIFNTAVNDLLEMTVHFLLNARMFLNASTVVHMANGPCRLVGDLFCAGLFEAIHDTIVHTCTLIAISFWYRRTLRGEGPVGWWKLQAIIVLAYLPHISQFIAFFHVTVGREALEPFIASVYGPNHSSEYAVRGFLDATDPPSAYTIGHFLIWSTMAYIFIFFKRRAVLGALAENACKMSTRTREMHRSLIRVLSIHSLLPSCVLLGFALMFSQMANFYHSVEIEHMIYSIAVVPAIVNPVLTIYFITPYR</sequence>
<dbReference type="InterPro" id="IPR050920">
    <property type="entry name" value="Nematode_rcpt-like_delta"/>
</dbReference>
<dbReference type="PANTHER" id="PTHR22945:SF40">
    <property type="entry name" value="SERPENTINE RECEPTOR, CLASS D (DELTA)-RELATED"/>
    <property type="match status" value="1"/>
</dbReference>
<comment type="caution">
    <text evidence="7">The sequence shown here is derived from an EMBL/GenBank/DDBJ whole genome shotgun (WGS) entry which is preliminary data.</text>
</comment>
<dbReference type="Gene3D" id="1.20.1070.10">
    <property type="entry name" value="Rhodopsin 7-helix transmembrane proteins"/>
    <property type="match status" value="1"/>
</dbReference>
<comment type="similarity">
    <text evidence="2">Belongs to the nematode receptor-like protein srd family.</text>
</comment>
<keyword evidence="4 6" id="KW-1133">Transmembrane helix</keyword>
<feature type="transmembrane region" description="Helical" evidence="6">
    <location>
        <begin position="225"/>
        <end position="248"/>
    </location>
</feature>
<evidence type="ECO:0000256" key="4">
    <source>
        <dbReference type="ARBA" id="ARBA00022989"/>
    </source>
</evidence>
<name>A0AAN5D4M9_9BILA</name>
<gene>
    <name evidence="7" type="ORF">PMAYCL1PPCAC_26207</name>
</gene>
<keyword evidence="8" id="KW-1185">Reference proteome</keyword>
<dbReference type="Proteomes" id="UP001328107">
    <property type="component" value="Unassembled WGS sequence"/>
</dbReference>
<comment type="subcellular location">
    <subcellularLocation>
        <location evidence="1">Membrane</location>
        <topology evidence="1">Multi-pass membrane protein</topology>
    </subcellularLocation>
</comment>
<evidence type="ECO:0000256" key="5">
    <source>
        <dbReference type="ARBA" id="ARBA00023136"/>
    </source>
</evidence>
<dbReference type="InterPro" id="IPR019421">
    <property type="entry name" value="7TM_GPCR_serpentine_rcpt_Srd"/>
</dbReference>
<evidence type="ECO:0000256" key="2">
    <source>
        <dbReference type="ARBA" id="ARBA00009166"/>
    </source>
</evidence>
<keyword evidence="5 6" id="KW-0472">Membrane</keyword>
<organism evidence="7 8">
    <name type="scientific">Pristionchus mayeri</name>
    <dbReference type="NCBI Taxonomy" id="1317129"/>
    <lineage>
        <taxon>Eukaryota</taxon>
        <taxon>Metazoa</taxon>
        <taxon>Ecdysozoa</taxon>
        <taxon>Nematoda</taxon>
        <taxon>Chromadorea</taxon>
        <taxon>Rhabditida</taxon>
        <taxon>Rhabditina</taxon>
        <taxon>Diplogasteromorpha</taxon>
        <taxon>Diplogasteroidea</taxon>
        <taxon>Neodiplogasteridae</taxon>
        <taxon>Pristionchus</taxon>
    </lineage>
</organism>
<protein>
    <recommendedName>
        <fullName evidence="9">G protein-coupled receptor</fullName>
    </recommendedName>
</protein>
<evidence type="ECO:0000256" key="1">
    <source>
        <dbReference type="ARBA" id="ARBA00004141"/>
    </source>
</evidence>
<evidence type="ECO:0000256" key="6">
    <source>
        <dbReference type="SAM" id="Phobius"/>
    </source>
</evidence>
<dbReference type="AlphaFoldDB" id="A0AAN5D4M9"/>
<proteinExistence type="inferred from homology"/>
<feature type="non-terminal residue" evidence="7">
    <location>
        <position position="287"/>
    </location>
</feature>
<feature type="transmembrane region" description="Helical" evidence="6">
    <location>
        <begin position="263"/>
        <end position="283"/>
    </location>
</feature>
<evidence type="ECO:0008006" key="9">
    <source>
        <dbReference type="Google" id="ProtNLM"/>
    </source>
</evidence>
<dbReference type="Pfam" id="PF10317">
    <property type="entry name" value="7TM_GPCR_Srd"/>
    <property type="match status" value="1"/>
</dbReference>
<evidence type="ECO:0000313" key="8">
    <source>
        <dbReference type="Proteomes" id="UP001328107"/>
    </source>
</evidence>
<feature type="transmembrane region" description="Helical" evidence="6">
    <location>
        <begin position="119"/>
        <end position="143"/>
    </location>
</feature>
<dbReference type="PANTHER" id="PTHR22945">
    <property type="entry name" value="SERPENTINE RECEPTOR, CLASS D DELTA"/>
    <property type="match status" value="1"/>
</dbReference>